<feature type="transmembrane region" description="Helical" evidence="1">
    <location>
        <begin position="104"/>
        <end position="124"/>
    </location>
</feature>
<keyword evidence="5" id="KW-1185">Reference proteome</keyword>
<dbReference type="SUPFAM" id="SSF141868">
    <property type="entry name" value="EAL domain-like"/>
    <property type="match status" value="1"/>
</dbReference>
<feature type="transmembrane region" description="Helical" evidence="1">
    <location>
        <begin position="77"/>
        <end position="97"/>
    </location>
</feature>
<dbReference type="CDD" id="cd01949">
    <property type="entry name" value="GGDEF"/>
    <property type="match status" value="1"/>
</dbReference>
<dbReference type="PANTHER" id="PTHR44757">
    <property type="entry name" value="DIGUANYLATE CYCLASE DGCP"/>
    <property type="match status" value="1"/>
</dbReference>
<dbReference type="EMBL" id="CAKJTG010000003">
    <property type="protein sequence ID" value="CAG9606875.1"/>
    <property type="molecule type" value="Genomic_DNA"/>
</dbReference>
<keyword evidence="1" id="KW-1133">Transmembrane helix</keyword>
<protein>
    <recommendedName>
        <fullName evidence="6">EAL domain-containing protein</fullName>
    </recommendedName>
</protein>
<dbReference type="SMART" id="SM00052">
    <property type="entry name" value="EAL"/>
    <property type="match status" value="1"/>
</dbReference>
<feature type="domain" description="GGDEF" evidence="3">
    <location>
        <begin position="479"/>
        <end position="612"/>
    </location>
</feature>
<dbReference type="PROSITE" id="PS50883">
    <property type="entry name" value="EAL"/>
    <property type="match status" value="1"/>
</dbReference>
<feature type="transmembrane region" description="Helical" evidence="1">
    <location>
        <begin position="136"/>
        <end position="157"/>
    </location>
</feature>
<organism evidence="4 5">
    <name type="scientific">Pseudoneobacillus rhizosphaerae</name>
    <dbReference type="NCBI Taxonomy" id="2880968"/>
    <lineage>
        <taxon>Bacteria</taxon>
        <taxon>Bacillati</taxon>
        <taxon>Bacillota</taxon>
        <taxon>Bacilli</taxon>
        <taxon>Bacillales</taxon>
        <taxon>Bacillaceae</taxon>
        <taxon>Pseudoneobacillus</taxon>
    </lineage>
</organism>
<dbReference type="InterPro" id="IPR052155">
    <property type="entry name" value="Biofilm_reg_signaling"/>
</dbReference>
<dbReference type="SUPFAM" id="SSF55073">
    <property type="entry name" value="Nucleotide cyclase"/>
    <property type="match status" value="1"/>
</dbReference>
<evidence type="ECO:0000259" key="2">
    <source>
        <dbReference type="PROSITE" id="PS50883"/>
    </source>
</evidence>
<evidence type="ECO:0000259" key="3">
    <source>
        <dbReference type="PROSITE" id="PS50887"/>
    </source>
</evidence>
<dbReference type="PROSITE" id="PS50887">
    <property type="entry name" value="GGDEF"/>
    <property type="match status" value="1"/>
</dbReference>
<dbReference type="InterPro" id="IPR043128">
    <property type="entry name" value="Rev_trsase/Diguanyl_cyclase"/>
</dbReference>
<feature type="transmembrane region" description="Helical" evidence="1">
    <location>
        <begin position="15"/>
        <end position="34"/>
    </location>
</feature>
<dbReference type="InterPro" id="IPR000160">
    <property type="entry name" value="GGDEF_dom"/>
</dbReference>
<dbReference type="Pfam" id="PF00990">
    <property type="entry name" value="GGDEF"/>
    <property type="match status" value="1"/>
</dbReference>
<dbReference type="Gene3D" id="3.20.20.450">
    <property type="entry name" value="EAL domain"/>
    <property type="match status" value="1"/>
</dbReference>
<gene>
    <name evidence="4" type="ORF">NEOCIP111885_00563</name>
</gene>
<dbReference type="AlphaFoldDB" id="A0A9C7G7D9"/>
<dbReference type="InterPro" id="IPR035919">
    <property type="entry name" value="EAL_sf"/>
</dbReference>
<evidence type="ECO:0000313" key="5">
    <source>
        <dbReference type="Proteomes" id="UP000789845"/>
    </source>
</evidence>
<reference evidence="4" key="1">
    <citation type="submission" date="2021-10" db="EMBL/GenBank/DDBJ databases">
        <authorList>
            <person name="Criscuolo A."/>
        </authorList>
    </citation>
    <scope>NUCLEOTIDE SEQUENCE</scope>
    <source>
        <strain evidence="4">CIP111885</strain>
    </source>
</reference>
<dbReference type="PANTHER" id="PTHR44757:SF2">
    <property type="entry name" value="BIOFILM ARCHITECTURE MAINTENANCE PROTEIN MBAA"/>
    <property type="match status" value="1"/>
</dbReference>
<dbReference type="InterPro" id="IPR001633">
    <property type="entry name" value="EAL_dom"/>
</dbReference>
<dbReference type="InterPro" id="IPR029787">
    <property type="entry name" value="Nucleotide_cyclase"/>
</dbReference>
<evidence type="ECO:0000313" key="4">
    <source>
        <dbReference type="EMBL" id="CAG9606875.1"/>
    </source>
</evidence>
<evidence type="ECO:0000256" key="1">
    <source>
        <dbReference type="SAM" id="Phobius"/>
    </source>
</evidence>
<dbReference type="Proteomes" id="UP000789845">
    <property type="component" value="Unassembled WGS sequence"/>
</dbReference>
<name>A0A9C7G7D9_9BACI</name>
<feature type="transmembrane region" description="Helical" evidence="1">
    <location>
        <begin position="178"/>
        <end position="197"/>
    </location>
</feature>
<proteinExistence type="predicted"/>
<comment type="caution">
    <text evidence="4">The sequence shown here is derived from an EMBL/GenBank/DDBJ whole genome shotgun (WGS) entry which is preliminary data.</text>
</comment>
<dbReference type="NCBIfam" id="TIGR00254">
    <property type="entry name" value="GGDEF"/>
    <property type="match status" value="1"/>
</dbReference>
<dbReference type="SMART" id="SM00267">
    <property type="entry name" value="GGDEF"/>
    <property type="match status" value="1"/>
</dbReference>
<sequence>MFRMKTFSLKFNSETLVFAILLGFIMVSSVYHLNFYYGVTFTFTSIFLFLILRLFGLRLAIFGLCVTFVFIPHEFTYVAYNLILFAEILFVGTYFHLKKRAKMFFVDAFFWGTMGLSALFFLLHSSLNGDALYFQILNDIVNGLFNVLIADMLLAYFPFYKVMKSRSMNKNNVSIHQFLSHITIISIMVPFFLIILTKTWTVHELFSINLKSEVEESVHEIEKELHLLDTTLPVASPLQKGKLEEIVDEHTSPKFDLIITDSQNKMITSSLQKNQDSSFNLNDKYEIKEISTNFYEAVPKGQYEVLPILKWRSGKIVFETQMEALSIKLFIQYPLSQFQDQIFKELIFHLKLSILYLIFTIGIAIVINRIIMNNLSQLTDVTTGLPAKVKNLETIEWPQSTISEFRLLSQNLKVMTQKLRESFQEKVEMNRILTTQTNKLKESEEKLHQLAYYDVLTSLPNRLHFQDYVRNYIKTNPSAPLAIIFIDLNQFKQVNDILGHNAGDVLLQLFANKLRTLQGPNREVFRIGGDEFVVVHQINSREEVYVTLEKIQEQFFAPLTINGQVLYVTGSVGVSLYPYDGIDLDTLVKCADIAMYASKEKCGKNPQFYNDSMMDRFQERLIIENALRKVVNQGGFKLFYQPKIQFDVVSSIEALIRWNDPTLGNVSPEIFIPIAEEMGIISKIDEWALLEACKQNKKWQDAHLLKVPISVNISAKNFQQDDLILWIEKALYESGLSPQYLKLEITESTFIKHPKQVVKMLHYIKSLGVQISIDDFGKGYSSFTHLLELPVDEIKIDKKLITGIDQNEKQELLAKSIIDLGHGLQLNIVAEGVENPNERDLLIQLGCDELQGYLFSFPLNPLEMKDFLYMNTKSQAKSFVNV</sequence>
<evidence type="ECO:0008006" key="6">
    <source>
        <dbReference type="Google" id="ProtNLM"/>
    </source>
</evidence>
<dbReference type="Gene3D" id="3.30.70.270">
    <property type="match status" value="1"/>
</dbReference>
<keyword evidence="1" id="KW-0472">Membrane</keyword>
<feature type="domain" description="EAL" evidence="2">
    <location>
        <begin position="620"/>
        <end position="872"/>
    </location>
</feature>
<dbReference type="Pfam" id="PF00563">
    <property type="entry name" value="EAL"/>
    <property type="match status" value="1"/>
</dbReference>
<feature type="transmembrane region" description="Helical" evidence="1">
    <location>
        <begin position="46"/>
        <end position="71"/>
    </location>
</feature>
<keyword evidence="1" id="KW-0812">Transmembrane</keyword>
<accession>A0A9C7G7D9</accession>
<dbReference type="CDD" id="cd01948">
    <property type="entry name" value="EAL"/>
    <property type="match status" value="1"/>
</dbReference>